<dbReference type="FunFam" id="3.40.630.70:FF:000001">
    <property type="entry name" value="Leucyl/phenylalanyl-tRNA--protein transferase"/>
    <property type="match status" value="1"/>
</dbReference>
<comment type="caution">
    <text evidence="5">The sequence shown here is derived from an EMBL/GenBank/DDBJ whole genome shotgun (WGS) entry which is preliminary data.</text>
</comment>
<organism evidence="5">
    <name type="scientific">marine sediment metagenome</name>
    <dbReference type="NCBI Taxonomy" id="412755"/>
    <lineage>
        <taxon>unclassified sequences</taxon>
        <taxon>metagenomes</taxon>
        <taxon>ecological metagenomes</taxon>
    </lineage>
</organism>
<dbReference type="Gene3D" id="3.40.630.70">
    <property type="entry name" value="Leucyl/phenylalanyl-tRNA-protein transferase, C-terminal domain"/>
    <property type="match status" value="1"/>
</dbReference>
<dbReference type="Gene3D" id="3.30.70.3550">
    <property type="entry name" value="Leucyl/phenylalanyl-tRNA-protein transferase, N-terminal domain"/>
    <property type="match status" value="1"/>
</dbReference>
<dbReference type="InterPro" id="IPR004616">
    <property type="entry name" value="Leu/Phe-tRNA_Trfase"/>
</dbReference>
<proteinExistence type="inferred from homology"/>
<evidence type="ECO:0008006" key="6">
    <source>
        <dbReference type="Google" id="ProtNLM"/>
    </source>
</evidence>
<evidence type="ECO:0000256" key="4">
    <source>
        <dbReference type="ARBA" id="ARBA00023315"/>
    </source>
</evidence>
<sequence>MAITWLGSHDNDLFPPVDQAFDDGLLAAGGDLSPTRLLNAYRQGIFPWFNKQNPILWWSPDPRLILWTDQLKLSKSLKKTIRTTAMTISFDQAFNQVITACSQPRQQGLDPDNSTWIHPDMIAAYNELHEQGHAHSVECWLDGQLVGGLYGIAIGQAFFGESMFSRVTDSSKLALVALCQQLQRWKFPLIDCQIYSEHLASLGAQEISRSHFIEHLDKLCDEGLSLNKSGLWQLDPDLPAIL</sequence>
<evidence type="ECO:0000256" key="3">
    <source>
        <dbReference type="ARBA" id="ARBA00022679"/>
    </source>
</evidence>
<dbReference type="HAMAP" id="MF_00688">
    <property type="entry name" value="Leu_Phe_trans"/>
    <property type="match status" value="1"/>
</dbReference>
<accession>A0A0F9NDA5</accession>
<dbReference type="InterPro" id="IPR042203">
    <property type="entry name" value="Leu/Phe-tRNA_Trfase_C"/>
</dbReference>
<reference evidence="5" key="1">
    <citation type="journal article" date="2015" name="Nature">
        <title>Complex archaea that bridge the gap between prokaryotes and eukaryotes.</title>
        <authorList>
            <person name="Spang A."/>
            <person name="Saw J.H."/>
            <person name="Jorgensen S.L."/>
            <person name="Zaremba-Niedzwiedzka K."/>
            <person name="Martijn J."/>
            <person name="Lind A.E."/>
            <person name="van Eijk R."/>
            <person name="Schleper C."/>
            <person name="Guy L."/>
            <person name="Ettema T.J."/>
        </authorList>
    </citation>
    <scope>NUCLEOTIDE SEQUENCE</scope>
</reference>
<dbReference type="FunFam" id="3.30.70.3550:FF:000001">
    <property type="entry name" value="Leucyl/phenylalanyl-tRNA--protein transferase"/>
    <property type="match status" value="1"/>
</dbReference>
<dbReference type="NCBIfam" id="TIGR00667">
    <property type="entry name" value="aat"/>
    <property type="match status" value="1"/>
</dbReference>
<dbReference type="EMBL" id="LAZR01007208">
    <property type="protein sequence ID" value="KKM86740.1"/>
    <property type="molecule type" value="Genomic_DNA"/>
</dbReference>
<evidence type="ECO:0000313" key="5">
    <source>
        <dbReference type="EMBL" id="KKM86740.1"/>
    </source>
</evidence>
<keyword evidence="3" id="KW-0808">Transferase</keyword>
<dbReference type="InterPro" id="IPR016181">
    <property type="entry name" value="Acyl_CoA_acyltransferase"/>
</dbReference>
<dbReference type="AlphaFoldDB" id="A0A0F9NDA5"/>
<gene>
    <name evidence="5" type="ORF">LCGC14_1275960</name>
</gene>
<dbReference type="GO" id="GO:0030163">
    <property type="term" value="P:protein catabolic process"/>
    <property type="evidence" value="ECO:0007669"/>
    <property type="project" value="InterPro"/>
</dbReference>
<name>A0A0F9NDA5_9ZZZZ</name>
<evidence type="ECO:0000256" key="2">
    <source>
        <dbReference type="ARBA" id="ARBA00022490"/>
    </source>
</evidence>
<evidence type="ECO:0000256" key="1">
    <source>
        <dbReference type="ARBA" id="ARBA00004496"/>
    </source>
</evidence>
<dbReference type="GO" id="GO:0005737">
    <property type="term" value="C:cytoplasm"/>
    <property type="evidence" value="ECO:0007669"/>
    <property type="project" value="UniProtKB-SubCell"/>
</dbReference>
<dbReference type="SUPFAM" id="SSF55729">
    <property type="entry name" value="Acyl-CoA N-acyltransferases (Nat)"/>
    <property type="match status" value="1"/>
</dbReference>
<dbReference type="PANTHER" id="PTHR30098:SF2">
    <property type="entry name" value="LEUCYL_PHENYLALANYL-TRNA--PROTEIN TRANSFERASE"/>
    <property type="match status" value="1"/>
</dbReference>
<dbReference type="PANTHER" id="PTHR30098">
    <property type="entry name" value="LEUCYL/PHENYLALANYL-TRNA--PROTEIN TRANSFERASE"/>
    <property type="match status" value="1"/>
</dbReference>
<comment type="subcellular location">
    <subcellularLocation>
        <location evidence="1">Cytoplasm</location>
    </subcellularLocation>
</comment>
<dbReference type="Pfam" id="PF03588">
    <property type="entry name" value="Leu_Phe_trans"/>
    <property type="match status" value="1"/>
</dbReference>
<keyword evidence="4" id="KW-0012">Acyltransferase</keyword>
<dbReference type="InterPro" id="IPR042221">
    <property type="entry name" value="Leu/Phe-tRNA_Trfase_N"/>
</dbReference>
<keyword evidence="2" id="KW-0963">Cytoplasm</keyword>
<protein>
    <recommendedName>
        <fullName evidence="6">Leucyl/phenylalanyl-tRNA--protein transferase</fullName>
    </recommendedName>
</protein>
<dbReference type="GO" id="GO:0008914">
    <property type="term" value="F:leucyl-tRNA--protein transferase activity"/>
    <property type="evidence" value="ECO:0007669"/>
    <property type="project" value="InterPro"/>
</dbReference>